<gene>
    <name evidence="1" type="ORF">SAMN05421863_11314</name>
</gene>
<sequence>MGKHTASASACGAPDSMNKCYRQPGGRFLVNGSKTNQVIWNSYKSIENGGFRLIYKTMNLKSEGEASGYRPQVLLIQ</sequence>
<proteinExistence type="predicted"/>
<evidence type="ECO:0000313" key="2">
    <source>
        <dbReference type="Proteomes" id="UP000183287"/>
    </source>
</evidence>
<protein>
    <submittedName>
        <fullName evidence="1">Uncharacterized protein</fullName>
    </submittedName>
</protein>
<name>A0A1I4X315_9PROT</name>
<dbReference type="AlphaFoldDB" id="A0A1I4X315"/>
<evidence type="ECO:0000313" key="1">
    <source>
        <dbReference type="EMBL" id="SFN20035.1"/>
    </source>
</evidence>
<reference evidence="2" key="1">
    <citation type="submission" date="2016-10" db="EMBL/GenBank/DDBJ databases">
        <authorList>
            <person name="Varghese N."/>
            <person name="Submissions S."/>
        </authorList>
    </citation>
    <scope>NUCLEOTIDE SEQUENCE [LARGE SCALE GENOMIC DNA]</scope>
    <source>
        <strain evidence="2">Nm44</strain>
    </source>
</reference>
<organism evidence="1 2">
    <name type="scientific">Nitrosomonas communis</name>
    <dbReference type="NCBI Taxonomy" id="44574"/>
    <lineage>
        <taxon>Bacteria</taxon>
        <taxon>Pseudomonadati</taxon>
        <taxon>Pseudomonadota</taxon>
        <taxon>Betaproteobacteria</taxon>
        <taxon>Nitrosomonadales</taxon>
        <taxon>Nitrosomonadaceae</taxon>
        <taxon>Nitrosomonas</taxon>
    </lineage>
</organism>
<keyword evidence="2" id="KW-1185">Reference proteome</keyword>
<dbReference type="EMBL" id="FOUB01000131">
    <property type="protein sequence ID" value="SFN20035.1"/>
    <property type="molecule type" value="Genomic_DNA"/>
</dbReference>
<accession>A0A1I4X315</accession>
<dbReference type="Proteomes" id="UP000183287">
    <property type="component" value="Unassembled WGS sequence"/>
</dbReference>